<feature type="domain" description="Pre-mRNA-splicing factor SYF1 central HAT repeats" evidence="1">
    <location>
        <begin position="97"/>
        <end position="136"/>
    </location>
</feature>
<comment type="caution">
    <text evidence="3">The sequence shown here is derived from an EMBL/GenBank/DDBJ whole genome shotgun (WGS) entry which is preliminary data.</text>
</comment>
<sequence length="143" mass="16944">MVCTTAKPDGQRVCESNAVVRVTYPRTLDRLVSNQSQVGLSTIQMINSVWPNTKLANYWIKRAEFEKTNETFEDVIARVMKIRDFTTIYVEPFKRYQEEKLDTRMIEFDKLMNRRLFLANALLLRQNPSDIQKREKWEILHGN</sequence>
<dbReference type="EMBL" id="CALTRL010001093">
    <property type="protein sequence ID" value="CAH7670933.1"/>
    <property type="molecule type" value="Genomic_DNA"/>
</dbReference>
<reference evidence="3" key="1">
    <citation type="submission" date="2022-06" db="EMBL/GenBank/DDBJ databases">
        <authorList>
            <consortium name="SYNGENTA / RWTH Aachen University"/>
        </authorList>
    </citation>
    <scope>NUCLEOTIDE SEQUENCE</scope>
</reference>
<evidence type="ECO:0000313" key="4">
    <source>
        <dbReference type="Proteomes" id="UP001153365"/>
    </source>
</evidence>
<dbReference type="InterPro" id="IPR056350">
    <property type="entry name" value="HAT_Syf1_central"/>
</dbReference>
<accession>A0AAV0ARF3</accession>
<dbReference type="Pfam" id="PF23220">
    <property type="entry name" value="HAT_Syf1_M"/>
    <property type="match status" value="2"/>
</dbReference>
<name>A0AAV0ARF3_PHAPC</name>
<dbReference type="AlphaFoldDB" id="A0AAV0ARF3"/>
<protein>
    <recommendedName>
        <fullName evidence="1">Pre-mRNA-splicing factor SYF1 central HAT repeats domain-containing protein</fullName>
    </recommendedName>
</protein>
<evidence type="ECO:0000313" key="2">
    <source>
        <dbReference type="EMBL" id="CAH7670706.1"/>
    </source>
</evidence>
<dbReference type="Proteomes" id="UP001153365">
    <property type="component" value="Unassembled WGS sequence"/>
</dbReference>
<evidence type="ECO:0000259" key="1">
    <source>
        <dbReference type="Pfam" id="PF23220"/>
    </source>
</evidence>
<organism evidence="3 4">
    <name type="scientific">Phakopsora pachyrhizi</name>
    <name type="common">Asian soybean rust disease fungus</name>
    <dbReference type="NCBI Taxonomy" id="170000"/>
    <lineage>
        <taxon>Eukaryota</taxon>
        <taxon>Fungi</taxon>
        <taxon>Dikarya</taxon>
        <taxon>Basidiomycota</taxon>
        <taxon>Pucciniomycotina</taxon>
        <taxon>Pucciniomycetes</taxon>
        <taxon>Pucciniales</taxon>
        <taxon>Phakopsoraceae</taxon>
        <taxon>Phakopsora</taxon>
    </lineage>
</organism>
<evidence type="ECO:0000313" key="3">
    <source>
        <dbReference type="EMBL" id="CAH7670933.1"/>
    </source>
</evidence>
<dbReference type="EMBL" id="CALTRL010001054">
    <property type="protein sequence ID" value="CAH7670706.1"/>
    <property type="molecule type" value="Genomic_DNA"/>
</dbReference>
<proteinExistence type="predicted"/>
<gene>
    <name evidence="2" type="ORF">PPACK8108_LOCUS5430</name>
    <name evidence="3" type="ORF">PPACK8108_LOCUS5681</name>
</gene>
<feature type="domain" description="Pre-mRNA-splicing factor SYF1 central HAT repeats" evidence="1">
    <location>
        <begin position="53"/>
        <end position="94"/>
    </location>
</feature>
<keyword evidence="4" id="KW-1185">Reference proteome</keyword>